<comment type="caution">
    <text evidence="1">The sequence shown here is derived from an EMBL/GenBank/DDBJ whole genome shotgun (WGS) entry which is preliminary data.</text>
</comment>
<dbReference type="EMBL" id="LUKY01000033">
    <property type="protein sequence ID" value="OIZ94443.1"/>
    <property type="molecule type" value="Genomic_DNA"/>
</dbReference>
<evidence type="ECO:0000313" key="2">
    <source>
        <dbReference type="Proteomes" id="UP000183924"/>
    </source>
</evidence>
<evidence type="ECO:0008006" key="3">
    <source>
        <dbReference type="Google" id="ProtNLM"/>
    </source>
</evidence>
<dbReference type="AlphaFoldDB" id="A0A1J8P643"/>
<dbReference type="OrthoDB" id="21302at2"/>
<name>A0A1J8P643_9COXI</name>
<dbReference type="STRING" id="1225476.A1D18_06305"/>
<gene>
    <name evidence="1" type="ORF">A1D18_06305</name>
</gene>
<dbReference type="Pfam" id="PF11004">
    <property type="entry name" value="Kdo_hydroxy"/>
    <property type="match status" value="1"/>
</dbReference>
<protein>
    <recommendedName>
        <fullName evidence="3">3-deoxy-D-manno-oct-2-ulosonic acid (Kdo) hydroxylase</fullName>
    </recommendedName>
</protein>
<keyword evidence="2" id="KW-1185">Reference proteome</keyword>
<sequence>MDIFSICTAAAWDMEFKKHEQETAISDLESGKIIFCPQLSFNIHPSERMLFIPYLIDKKTKNISFNLKDNRLKGIKADQKHQVDLKSMLARFSKQANYFMSSLFSQYTNSLTIGRTSYRPVQIRNRKTSARKDDRRLHVDAFAANPNQGYRIVRLFCNINPYGEHRIWRIGESFEEVAQRFLPKINKPLPGSAKFLHWLGITKSVRTHYDHIMLKIHDNMKLDTSYQKQVKYKEVSFPPGTSWIVSTDQVSHAAISGQYLLEQTFYLPTTAMSNPKAAPLHILEKLAGHCLI</sequence>
<reference evidence="1 2" key="1">
    <citation type="submission" date="2016-03" db="EMBL/GenBank/DDBJ databases">
        <title>Comparative genomics of Rickettsiella.</title>
        <authorList>
            <person name="Chandler C."/>
            <person name="Wang Y."/>
        </authorList>
    </citation>
    <scope>NUCLEOTIDE SEQUENCE [LARGE SCALE GENOMIC DNA]</scope>
    <source>
        <strain evidence="1 2">RCFS May 2013</strain>
    </source>
</reference>
<dbReference type="RefSeq" id="WP_071662933.1">
    <property type="nucleotide sequence ID" value="NZ_LUKY01000033.1"/>
</dbReference>
<proteinExistence type="predicted"/>
<evidence type="ECO:0000313" key="1">
    <source>
        <dbReference type="EMBL" id="OIZ94443.1"/>
    </source>
</evidence>
<accession>A0A1J8P643</accession>
<dbReference type="Proteomes" id="UP000183924">
    <property type="component" value="Unassembled WGS sequence"/>
</dbReference>
<organism evidence="1 2">
    <name type="scientific">Candidatus Rickettsiella isopodorum</name>
    <dbReference type="NCBI Taxonomy" id="1225476"/>
    <lineage>
        <taxon>Bacteria</taxon>
        <taxon>Pseudomonadati</taxon>
        <taxon>Pseudomonadota</taxon>
        <taxon>Gammaproteobacteria</taxon>
        <taxon>Legionellales</taxon>
        <taxon>Coxiellaceae</taxon>
        <taxon>Rickettsiella</taxon>
    </lineage>
</organism>
<dbReference type="InterPro" id="IPR021266">
    <property type="entry name" value="Kdo_hydroxlase"/>
</dbReference>